<proteinExistence type="predicted"/>
<comment type="caution">
    <text evidence="1">The sequence shown here is derived from an EMBL/GenBank/DDBJ whole genome shotgun (WGS) entry which is preliminary data.</text>
</comment>
<accession>A0A0F9UGB2</accession>
<sequence>MNFEDVEVGNILIADGSSPCLPEGMEVIVRRSIFFHVEGQPWKMRSPVKCVSCLGGDHELLDENGKLFGFRRGFKQ</sequence>
<dbReference type="AlphaFoldDB" id="A0A0F9UGB2"/>
<evidence type="ECO:0000313" key="1">
    <source>
        <dbReference type="EMBL" id="KKN52648.1"/>
    </source>
</evidence>
<name>A0A0F9UGB2_9ZZZZ</name>
<dbReference type="EMBL" id="LAZR01001010">
    <property type="protein sequence ID" value="KKN52648.1"/>
    <property type="molecule type" value="Genomic_DNA"/>
</dbReference>
<reference evidence="1" key="1">
    <citation type="journal article" date="2015" name="Nature">
        <title>Complex archaea that bridge the gap between prokaryotes and eukaryotes.</title>
        <authorList>
            <person name="Spang A."/>
            <person name="Saw J.H."/>
            <person name="Jorgensen S.L."/>
            <person name="Zaremba-Niedzwiedzka K."/>
            <person name="Martijn J."/>
            <person name="Lind A.E."/>
            <person name="van Eijk R."/>
            <person name="Schleper C."/>
            <person name="Guy L."/>
            <person name="Ettema T.J."/>
        </authorList>
    </citation>
    <scope>NUCLEOTIDE SEQUENCE</scope>
</reference>
<protein>
    <submittedName>
        <fullName evidence="1">Uncharacterized protein</fullName>
    </submittedName>
</protein>
<gene>
    <name evidence="1" type="ORF">LCGC14_0610420</name>
</gene>
<organism evidence="1">
    <name type="scientific">marine sediment metagenome</name>
    <dbReference type="NCBI Taxonomy" id="412755"/>
    <lineage>
        <taxon>unclassified sequences</taxon>
        <taxon>metagenomes</taxon>
        <taxon>ecological metagenomes</taxon>
    </lineage>
</organism>